<evidence type="ECO:0000313" key="3">
    <source>
        <dbReference type="EMBL" id="GGX73980.1"/>
    </source>
</evidence>
<gene>
    <name evidence="3" type="ORF">GCM10007392_46690</name>
</gene>
<keyword evidence="1" id="KW-1133">Transmembrane helix</keyword>
<reference evidence="3" key="2">
    <citation type="submission" date="2020-09" db="EMBL/GenBank/DDBJ databases">
        <authorList>
            <person name="Sun Q."/>
            <person name="Kim S."/>
        </authorList>
    </citation>
    <scope>NUCLEOTIDE SEQUENCE</scope>
    <source>
        <strain evidence="3">KCTC 22169</strain>
    </source>
</reference>
<organism evidence="3 4">
    <name type="scientific">Saccharospirillum salsuginis</name>
    <dbReference type="NCBI Taxonomy" id="418750"/>
    <lineage>
        <taxon>Bacteria</taxon>
        <taxon>Pseudomonadati</taxon>
        <taxon>Pseudomonadota</taxon>
        <taxon>Gammaproteobacteria</taxon>
        <taxon>Oceanospirillales</taxon>
        <taxon>Saccharospirillaceae</taxon>
        <taxon>Saccharospirillum</taxon>
    </lineage>
</organism>
<dbReference type="EMBL" id="BMXR01000018">
    <property type="protein sequence ID" value="GGX73980.1"/>
    <property type="molecule type" value="Genomic_DNA"/>
</dbReference>
<dbReference type="Proteomes" id="UP000626148">
    <property type="component" value="Unassembled WGS sequence"/>
</dbReference>
<keyword evidence="1" id="KW-0812">Transmembrane</keyword>
<feature type="domain" description="DUF6436" evidence="2">
    <location>
        <begin position="60"/>
        <end position="178"/>
    </location>
</feature>
<evidence type="ECO:0000313" key="4">
    <source>
        <dbReference type="Proteomes" id="UP000626148"/>
    </source>
</evidence>
<reference evidence="3" key="1">
    <citation type="journal article" date="2014" name="Int. J. Syst. Evol. Microbiol.">
        <title>Complete genome sequence of Corynebacterium casei LMG S-19264T (=DSM 44701T), isolated from a smear-ripened cheese.</title>
        <authorList>
            <consortium name="US DOE Joint Genome Institute (JGI-PGF)"/>
            <person name="Walter F."/>
            <person name="Albersmeier A."/>
            <person name="Kalinowski J."/>
            <person name="Ruckert C."/>
        </authorList>
    </citation>
    <scope>NUCLEOTIDE SEQUENCE</scope>
    <source>
        <strain evidence="3">KCTC 22169</strain>
    </source>
</reference>
<name>A0A918KSD2_9GAMM</name>
<evidence type="ECO:0000256" key="1">
    <source>
        <dbReference type="SAM" id="Phobius"/>
    </source>
</evidence>
<dbReference type="InterPro" id="IPR045494">
    <property type="entry name" value="DUF6436"/>
</dbReference>
<comment type="caution">
    <text evidence="3">The sequence shown here is derived from an EMBL/GenBank/DDBJ whole genome shotgun (WGS) entry which is preliminary data.</text>
</comment>
<dbReference type="Pfam" id="PF20029">
    <property type="entry name" value="DUF6436"/>
    <property type="match status" value="1"/>
</dbReference>
<evidence type="ECO:0000259" key="2">
    <source>
        <dbReference type="Pfam" id="PF20029"/>
    </source>
</evidence>
<dbReference type="RefSeq" id="WP_189613377.1">
    <property type="nucleotide sequence ID" value="NZ_BMXR01000018.1"/>
</dbReference>
<protein>
    <recommendedName>
        <fullName evidence="2">DUF6436 domain-containing protein</fullName>
    </recommendedName>
</protein>
<dbReference type="AlphaFoldDB" id="A0A918KSD2"/>
<proteinExistence type="predicted"/>
<keyword evidence="1" id="KW-0472">Membrane</keyword>
<sequence length="193" mass="21146">MKPGVFQAYRVAGLAVAILALVSVGVFWFRADQLGWFGETVSDVPAWHDQWQEWVDDRADIDHPAMVHWIPEHCLCRFFMAGHAADLSERAPSLGYAAYQTGEISLSIDLARPLRSTPDFNTPGPLILLTNTDGAIRYLGPYSDGLTCTSANSLVDDWLPLSRSGQAINLDVTSCRCLHNPDEAAESAQTGLN</sequence>
<keyword evidence="4" id="KW-1185">Reference proteome</keyword>
<feature type="transmembrane region" description="Helical" evidence="1">
    <location>
        <begin position="6"/>
        <end position="29"/>
    </location>
</feature>
<accession>A0A918KSD2</accession>